<evidence type="ECO:0000313" key="4">
    <source>
        <dbReference type="EMBL" id="GEO22152.1"/>
    </source>
</evidence>
<feature type="domain" description="Sulfatase N-terminal" evidence="3">
    <location>
        <begin position="1"/>
        <end position="92"/>
    </location>
</feature>
<evidence type="ECO:0000256" key="1">
    <source>
        <dbReference type="ARBA" id="ARBA00008779"/>
    </source>
</evidence>
<evidence type="ECO:0000313" key="5">
    <source>
        <dbReference type="Proteomes" id="UP000321301"/>
    </source>
</evidence>
<dbReference type="PANTHER" id="PTHR43751">
    <property type="entry name" value="SULFATASE"/>
    <property type="match status" value="1"/>
</dbReference>
<dbReference type="SUPFAM" id="SSF53649">
    <property type="entry name" value="Alkaline phosphatase-like"/>
    <property type="match status" value="1"/>
</dbReference>
<dbReference type="CDD" id="cd16027">
    <property type="entry name" value="SGSH"/>
    <property type="match status" value="1"/>
</dbReference>
<protein>
    <submittedName>
        <fullName evidence="4">Heparan N-sulfatase</fullName>
    </submittedName>
</protein>
<keyword evidence="2" id="KW-0378">Hydrolase</keyword>
<dbReference type="InterPro" id="IPR024607">
    <property type="entry name" value="Sulfatase_CS"/>
</dbReference>
<dbReference type="Gene3D" id="3.40.720.10">
    <property type="entry name" value="Alkaline Phosphatase, subunit A"/>
    <property type="match status" value="1"/>
</dbReference>
<proteinExistence type="inferred from homology"/>
<keyword evidence="5" id="KW-1185">Reference proteome</keyword>
<dbReference type="Proteomes" id="UP000321301">
    <property type="component" value="Unassembled WGS sequence"/>
</dbReference>
<dbReference type="PROSITE" id="PS00523">
    <property type="entry name" value="SULFATASE_1"/>
    <property type="match status" value="1"/>
</dbReference>
<dbReference type="InterPro" id="IPR000917">
    <property type="entry name" value="Sulfatase_N"/>
</dbReference>
<evidence type="ECO:0000259" key="3">
    <source>
        <dbReference type="Pfam" id="PF00884"/>
    </source>
</evidence>
<comment type="similarity">
    <text evidence="1">Belongs to the sulfatase family.</text>
</comment>
<feature type="domain" description="Sulfatase N-terminal" evidence="3">
    <location>
        <begin position="114"/>
        <end position="263"/>
    </location>
</feature>
<accession>A0A512CD76</accession>
<dbReference type="InterPro" id="IPR052701">
    <property type="entry name" value="GAG_Ulvan_Degrading_Sulfatases"/>
</dbReference>
<gene>
    <name evidence="4" type="ORF">CQA01_26860</name>
</gene>
<sequence length="464" mass="52472">MSDNHSWNHLGCYGDPVVKTPTIDSLAMQGIRFTNAYCAAPSCTPARASMLTGMDIWKLEEGANLWGTISSKFQVFTDMLEESGYLVGFQGKGWGPGNYEAGGWERNPAGDQYETFQAFLSQREKGQPFTYWFSSRNPHRPYSDNATKVDIDMDAIKVPSYLPDNDSVRMDMADYYAEIQSFDSEVGAFLKLLEESGEMENTLIIVCSDNGWQMPRGLANLYTFGTKIPLIVSMPDRFKGGRVIADFVGLSDLAPTFLELADIAVPNEMTTKSLVNILESKGDGTIEPDRDFMVTARERHAFVRAGGAGYGGRSIVTKDYLYIRNYEPEQWPAGDPPLYGDVDAHMLHYPSPTKEYMLRYREKEGVKELFNLAFDKRPVEELFDLRADPYQLNNVAEQAEYHNTKEMLSKKLDAYLTETGDPRVIGGEMKWIGAQYFAERDKRPTPSKNSQEVFGLKKEYNYEN</sequence>
<dbReference type="EMBL" id="BJYV01000013">
    <property type="protein sequence ID" value="GEO22152.1"/>
    <property type="molecule type" value="Genomic_DNA"/>
</dbReference>
<dbReference type="GO" id="GO:0016787">
    <property type="term" value="F:hydrolase activity"/>
    <property type="evidence" value="ECO:0007669"/>
    <property type="project" value="UniProtKB-KW"/>
</dbReference>
<comment type="caution">
    <text evidence="4">The sequence shown here is derived from an EMBL/GenBank/DDBJ whole genome shotgun (WGS) entry which is preliminary data.</text>
</comment>
<name>A0A512CD76_9BACT</name>
<dbReference type="Pfam" id="PF00884">
    <property type="entry name" value="Sulfatase"/>
    <property type="match status" value="2"/>
</dbReference>
<dbReference type="PANTHER" id="PTHR43751:SF1">
    <property type="entry name" value="SULFATASE ATSG-RELATED"/>
    <property type="match status" value="1"/>
</dbReference>
<reference evidence="4 5" key="1">
    <citation type="submission" date="2019-07" db="EMBL/GenBank/DDBJ databases">
        <title>Whole genome shotgun sequence of Cyclobacterium qasimii NBRC 106168.</title>
        <authorList>
            <person name="Hosoyama A."/>
            <person name="Uohara A."/>
            <person name="Ohji S."/>
            <person name="Ichikawa N."/>
        </authorList>
    </citation>
    <scope>NUCLEOTIDE SEQUENCE [LARGE SCALE GENOMIC DNA]</scope>
    <source>
        <strain evidence="4 5">NBRC 106168</strain>
    </source>
</reference>
<dbReference type="InterPro" id="IPR017850">
    <property type="entry name" value="Alkaline_phosphatase_core_sf"/>
</dbReference>
<evidence type="ECO:0000256" key="2">
    <source>
        <dbReference type="ARBA" id="ARBA00022801"/>
    </source>
</evidence>
<dbReference type="AlphaFoldDB" id="A0A512CD76"/>
<organism evidence="4 5">
    <name type="scientific">Cyclobacterium qasimii</name>
    <dbReference type="NCBI Taxonomy" id="1350429"/>
    <lineage>
        <taxon>Bacteria</taxon>
        <taxon>Pseudomonadati</taxon>
        <taxon>Bacteroidota</taxon>
        <taxon>Cytophagia</taxon>
        <taxon>Cytophagales</taxon>
        <taxon>Cyclobacteriaceae</taxon>
        <taxon>Cyclobacterium</taxon>
    </lineage>
</organism>